<dbReference type="EMBL" id="CAJVPD010000262">
    <property type="protein sequence ID" value="CAG8408448.1"/>
    <property type="molecule type" value="Genomic_DNA"/>
</dbReference>
<organism evidence="8 9">
    <name type="scientific">Penicillium salamii</name>
    <dbReference type="NCBI Taxonomy" id="1612424"/>
    <lineage>
        <taxon>Eukaryota</taxon>
        <taxon>Fungi</taxon>
        <taxon>Dikarya</taxon>
        <taxon>Ascomycota</taxon>
        <taxon>Pezizomycotina</taxon>
        <taxon>Eurotiomycetes</taxon>
        <taxon>Eurotiomycetidae</taxon>
        <taxon>Eurotiales</taxon>
        <taxon>Aspergillaceae</taxon>
        <taxon>Penicillium</taxon>
    </lineage>
</organism>
<comment type="cofactor">
    <cofactor evidence="1">
        <name>FAD</name>
        <dbReference type="ChEBI" id="CHEBI:57692"/>
    </cofactor>
</comment>
<evidence type="ECO:0000256" key="1">
    <source>
        <dbReference type="ARBA" id="ARBA00001974"/>
    </source>
</evidence>
<evidence type="ECO:0000256" key="4">
    <source>
        <dbReference type="ARBA" id="ARBA00022827"/>
    </source>
</evidence>
<dbReference type="Proteomes" id="UP001152592">
    <property type="component" value="Unassembled WGS sequence"/>
</dbReference>
<dbReference type="InterPro" id="IPR006076">
    <property type="entry name" value="FAD-dep_OxRdtase"/>
</dbReference>
<dbReference type="SUPFAM" id="SSF54373">
    <property type="entry name" value="FAD-linked reductases, C-terminal domain"/>
    <property type="match status" value="1"/>
</dbReference>
<evidence type="ECO:0000256" key="2">
    <source>
        <dbReference type="ARBA" id="ARBA00010989"/>
    </source>
</evidence>
<feature type="region of interest" description="Disordered" evidence="6">
    <location>
        <begin position="404"/>
        <end position="440"/>
    </location>
</feature>
<dbReference type="GO" id="GO:0008115">
    <property type="term" value="F:sarcosine oxidase activity"/>
    <property type="evidence" value="ECO:0007669"/>
    <property type="project" value="TreeGrafter"/>
</dbReference>
<evidence type="ECO:0000256" key="3">
    <source>
        <dbReference type="ARBA" id="ARBA00022630"/>
    </source>
</evidence>
<proteinExistence type="inferred from homology"/>
<evidence type="ECO:0000313" key="9">
    <source>
        <dbReference type="Proteomes" id="UP001152592"/>
    </source>
</evidence>
<sequence length="440" mass="47630">MALPQKILIIGGGVFGLSTALSLSKRHPDSEVTIVESSPTIPNPHGSSVDTSRIVRSDYANAAYSQLAAAAIERWRNTDWGREGRYTQNGLLLVYPPQSVSAERYARKSYANVRKIEGDNVQFLPSQKDVLSVVPAYGSELDVAGGYVNWGSGWSDAAASVAYAKSLLDADGKVGFRTGDVQRILYESGNGKSKARGVQLADGTTIEADLVVVAGGAWSSKLVDLRGRAVATGQAVGYMRISDEEQRELENLPTILNFETGIFIIPPRHNLLKIARHAFGYRNPTAVSVPGEEQGRTMEVSLPENGAPVPAEGLDAFRVALKQLLPRFVDREFVDTRVCWYTDTPKGDFIVSYHPEHEGLFLATGGSGHAFKFFPVLGDKVVDAMEGTLDPELSEMWTWSGSAASTGEDFDGDGSRSGERRANLKDELAKTTKATRSSVL</sequence>
<evidence type="ECO:0000259" key="7">
    <source>
        <dbReference type="Pfam" id="PF01266"/>
    </source>
</evidence>
<dbReference type="GO" id="GO:0004657">
    <property type="term" value="F:proline dehydrogenase activity"/>
    <property type="evidence" value="ECO:0007669"/>
    <property type="project" value="TreeGrafter"/>
</dbReference>
<protein>
    <recommendedName>
        <fullName evidence="7">FAD dependent oxidoreductase domain-containing protein</fullName>
    </recommendedName>
</protein>
<dbReference type="PANTHER" id="PTHR10961">
    <property type="entry name" value="PEROXISOMAL SARCOSINE OXIDASE"/>
    <property type="match status" value="1"/>
</dbReference>
<keyword evidence="5" id="KW-0560">Oxidoreductase</keyword>
<gene>
    <name evidence="8" type="ORF">PSALAMII_LOCUS8436</name>
</gene>
<dbReference type="AlphaFoldDB" id="A0A9W4JME5"/>
<dbReference type="PANTHER" id="PTHR10961:SF46">
    <property type="entry name" value="PEROXISOMAL SARCOSINE OXIDASE"/>
    <property type="match status" value="1"/>
</dbReference>
<comment type="similarity">
    <text evidence="2">Belongs to the MSOX/MTOX family.</text>
</comment>
<dbReference type="SUPFAM" id="SSF51905">
    <property type="entry name" value="FAD/NAD(P)-binding domain"/>
    <property type="match status" value="1"/>
</dbReference>
<evidence type="ECO:0000313" key="8">
    <source>
        <dbReference type="EMBL" id="CAG8408448.1"/>
    </source>
</evidence>
<dbReference type="Gene3D" id="3.30.9.10">
    <property type="entry name" value="D-Amino Acid Oxidase, subunit A, domain 2"/>
    <property type="match status" value="1"/>
</dbReference>
<dbReference type="Pfam" id="PF01266">
    <property type="entry name" value="DAO"/>
    <property type="match status" value="1"/>
</dbReference>
<name>A0A9W4JME5_9EURO</name>
<dbReference type="InterPro" id="IPR045170">
    <property type="entry name" value="MTOX"/>
</dbReference>
<accession>A0A9W4JME5</accession>
<comment type="caution">
    <text evidence="8">The sequence shown here is derived from an EMBL/GenBank/DDBJ whole genome shotgun (WGS) entry which is preliminary data.</text>
</comment>
<evidence type="ECO:0000256" key="6">
    <source>
        <dbReference type="SAM" id="MobiDB-lite"/>
    </source>
</evidence>
<keyword evidence="3" id="KW-0285">Flavoprotein</keyword>
<dbReference type="OrthoDB" id="5366541at2759"/>
<evidence type="ECO:0000256" key="5">
    <source>
        <dbReference type="ARBA" id="ARBA00023002"/>
    </source>
</evidence>
<dbReference type="GO" id="GO:0050031">
    <property type="term" value="F:L-pipecolate oxidase activity"/>
    <property type="evidence" value="ECO:0007669"/>
    <property type="project" value="TreeGrafter"/>
</dbReference>
<feature type="domain" description="FAD dependent oxidoreductase" evidence="7">
    <location>
        <begin position="6"/>
        <end position="383"/>
    </location>
</feature>
<reference evidence="8" key="1">
    <citation type="submission" date="2021-07" db="EMBL/GenBank/DDBJ databases">
        <authorList>
            <person name="Branca A.L. A."/>
        </authorList>
    </citation>
    <scope>NUCLEOTIDE SEQUENCE</scope>
</reference>
<dbReference type="GO" id="GO:0050660">
    <property type="term" value="F:flavin adenine dinucleotide binding"/>
    <property type="evidence" value="ECO:0007669"/>
    <property type="project" value="InterPro"/>
</dbReference>
<dbReference type="Gene3D" id="3.50.50.60">
    <property type="entry name" value="FAD/NAD(P)-binding domain"/>
    <property type="match status" value="1"/>
</dbReference>
<dbReference type="InterPro" id="IPR036188">
    <property type="entry name" value="FAD/NAD-bd_sf"/>
</dbReference>
<feature type="compositionally biased region" description="Basic and acidic residues" evidence="6">
    <location>
        <begin position="413"/>
        <end position="430"/>
    </location>
</feature>
<keyword evidence="4" id="KW-0274">FAD</keyword>